<keyword evidence="3" id="KW-0274">FAD</keyword>
<sequence>MIKERTGAVVVGAGPTGLTLALQLARSSIPVRIVDAATEFFPGSRGKAVQPRVMEIFDDLGVAGRAVTSGRFRTPLYKRFDDGTTAIHDLLEAPREPSAATPYTRALLIPQNRTERLLRDRLGEFGVVVELGAGLSGFRQDRDGVTAVLADGREIAAQYLVGCDGASSAVRKRAGIGFTGTTDNSARWIVADVEIEGLDRDYWHQWIHGPHSMLALCPLPGTPLFQMQVHAPDGVREPLTREVLQGIVDDLDNGEKVRVRAVRWGSTWRSNVRLAERYREGRVFIAGDAAHVHTPAGAQGMNTGIQDAYNLGWKLAHVLAGAPAELLDTYEEERRPAAAAVLGLSDHLIGQGMSSVLPVAGQSAVVTQLSAHYRASSLSLPTDGTPGDRLAAGDRAPANLADHFRGTHVTAVAFGPVSSKVANALAERLPDRVKAVSVPVEEAEVRTAYAVTEDALFLIRPDGHIGARYTEPDEAQAVEYLGRLI</sequence>
<dbReference type="Gene3D" id="3.50.50.60">
    <property type="entry name" value="FAD/NAD(P)-binding domain"/>
    <property type="match status" value="1"/>
</dbReference>
<evidence type="ECO:0000256" key="3">
    <source>
        <dbReference type="ARBA" id="ARBA00022827"/>
    </source>
</evidence>
<comment type="caution">
    <text evidence="5">The sequence shown here is derived from an EMBL/GenBank/DDBJ whole genome shotgun (WGS) entry which is preliminary data.</text>
</comment>
<evidence type="ECO:0000256" key="2">
    <source>
        <dbReference type="ARBA" id="ARBA00022630"/>
    </source>
</evidence>
<proteinExistence type="predicted"/>
<dbReference type="GO" id="GO:0016709">
    <property type="term" value="F:oxidoreductase activity, acting on paired donors, with incorporation or reduction of molecular oxygen, NAD(P)H as one donor, and incorporation of one atom of oxygen"/>
    <property type="evidence" value="ECO:0007669"/>
    <property type="project" value="UniProtKB-ARBA"/>
</dbReference>
<dbReference type="InterPro" id="IPR036188">
    <property type="entry name" value="FAD/NAD-bd_sf"/>
</dbReference>
<keyword evidence="6" id="KW-1185">Reference proteome</keyword>
<dbReference type="PANTHER" id="PTHR43004">
    <property type="entry name" value="TRK SYSTEM POTASSIUM UPTAKE PROTEIN"/>
    <property type="match status" value="1"/>
</dbReference>
<accession>A0A2T0T7A9</accession>
<organism evidence="5 6">
    <name type="scientific">Umezawaea tangerina</name>
    <dbReference type="NCBI Taxonomy" id="84725"/>
    <lineage>
        <taxon>Bacteria</taxon>
        <taxon>Bacillati</taxon>
        <taxon>Actinomycetota</taxon>
        <taxon>Actinomycetes</taxon>
        <taxon>Pseudonocardiales</taxon>
        <taxon>Pseudonocardiaceae</taxon>
        <taxon>Umezawaea</taxon>
    </lineage>
</organism>
<dbReference type="PANTHER" id="PTHR43004:SF19">
    <property type="entry name" value="BINDING MONOOXYGENASE, PUTATIVE (JCVI)-RELATED"/>
    <property type="match status" value="1"/>
</dbReference>
<dbReference type="InterPro" id="IPR002938">
    <property type="entry name" value="FAD-bd"/>
</dbReference>
<dbReference type="EMBL" id="PVTF01000005">
    <property type="protein sequence ID" value="PRY41512.1"/>
    <property type="molecule type" value="Genomic_DNA"/>
</dbReference>
<name>A0A2T0T7A9_9PSEU</name>
<gene>
    <name evidence="5" type="ORF">CLV43_105270</name>
</gene>
<dbReference type="Gene3D" id="3.40.30.120">
    <property type="match status" value="1"/>
</dbReference>
<evidence type="ECO:0000313" key="6">
    <source>
        <dbReference type="Proteomes" id="UP000239494"/>
    </source>
</evidence>
<dbReference type="GO" id="GO:0071949">
    <property type="term" value="F:FAD binding"/>
    <property type="evidence" value="ECO:0007669"/>
    <property type="project" value="InterPro"/>
</dbReference>
<dbReference type="NCBIfam" id="NF004832">
    <property type="entry name" value="PRK06184.1"/>
    <property type="match status" value="1"/>
</dbReference>
<protein>
    <submittedName>
        <fullName evidence="5">2-polyprenyl-6-methoxyphenol hydroxylase-like FAD-dependent oxidoreductase</fullName>
    </submittedName>
</protein>
<evidence type="ECO:0000313" key="5">
    <source>
        <dbReference type="EMBL" id="PRY41512.1"/>
    </source>
</evidence>
<keyword evidence="2" id="KW-0285">Flavoprotein</keyword>
<dbReference type="PRINTS" id="PR00420">
    <property type="entry name" value="RNGMNOXGNASE"/>
</dbReference>
<dbReference type="Proteomes" id="UP000239494">
    <property type="component" value="Unassembled WGS sequence"/>
</dbReference>
<dbReference type="Pfam" id="PF01494">
    <property type="entry name" value="FAD_binding_3"/>
    <property type="match status" value="1"/>
</dbReference>
<dbReference type="SUPFAM" id="SSF51905">
    <property type="entry name" value="FAD/NAD(P)-binding domain"/>
    <property type="match status" value="1"/>
</dbReference>
<comment type="cofactor">
    <cofactor evidence="1">
        <name>FAD</name>
        <dbReference type="ChEBI" id="CHEBI:57692"/>
    </cofactor>
</comment>
<reference evidence="5 6" key="1">
    <citation type="submission" date="2018-03" db="EMBL/GenBank/DDBJ databases">
        <title>Genomic Encyclopedia of Archaeal and Bacterial Type Strains, Phase II (KMG-II): from individual species to whole genera.</title>
        <authorList>
            <person name="Goeker M."/>
        </authorList>
    </citation>
    <scope>NUCLEOTIDE SEQUENCE [LARGE SCALE GENOMIC DNA]</scope>
    <source>
        <strain evidence="5 6">DSM 44720</strain>
    </source>
</reference>
<dbReference type="InterPro" id="IPR050641">
    <property type="entry name" value="RIFMO-like"/>
</dbReference>
<dbReference type="Gene3D" id="3.30.70.2450">
    <property type="match status" value="1"/>
</dbReference>
<dbReference type="AlphaFoldDB" id="A0A2T0T7A9"/>
<evidence type="ECO:0000259" key="4">
    <source>
        <dbReference type="Pfam" id="PF01494"/>
    </source>
</evidence>
<feature type="domain" description="FAD-binding" evidence="4">
    <location>
        <begin position="6"/>
        <end position="342"/>
    </location>
</feature>
<dbReference type="RefSeq" id="WP_170155899.1">
    <property type="nucleotide sequence ID" value="NZ_PVTF01000005.1"/>
</dbReference>
<evidence type="ECO:0000256" key="1">
    <source>
        <dbReference type="ARBA" id="ARBA00001974"/>
    </source>
</evidence>